<keyword evidence="2" id="KW-0238">DNA-binding</keyword>
<dbReference type="InterPro" id="IPR009594">
    <property type="entry name" value="Tscrpt_reg_HTH_AraC_N"/>
</dbReference>
<dbReference type="Pfam" id="PF12833">
    <property type="entry name" value="HTH_18"/>
    <property type="match status" value="1"/>
</dbReference>
<dbReference type="InterPro" id="IPR018060">
    <property type="entry name" value="HTH_AraC"/>
</dbReference>
<dbReference type="Gene3D" id="1.10.10.60">
    <property type="entry name" value="Homeodomain-like"/>
    <property type="match status" value="2"/>
</dbReference>
<dbReference type="Pfam" id="PF06719">
    <property type="entry name" value="AraC_N"/>
    <property type="match status" value="1"/>
</dbReference>
<organism evidence="5 6">
    <name type="scientific">Mesorhizobium liriopis</name>
    <dbReference type="NCBI Taxonomy" id="2953882"/>
    <lineage>
        <taxon>Bacteria</taxon>
        <taxon>Pseudomonadati</taxon>
        <taxon>Pseudomonadota</taxon>
        <taxon>Alphaproteobacteria</taxon>
        <taxon>Hyphomicrobiales</taxon>
        <taxon>Phyllobacteriaceae</taxon>
        <taxon>Mesorhizobium</taxon>
    </lineage>
</organism>
<dbReference type="EMBL" id="JAMXQS010000003">
    <property type="protein sequence ID" value="MCO6049318.1"/>
    <property type="molecule type" value="Genomic_DNA"/>
</dbReference>
<evidence type="ECO:0000256" key="2">
    <source>
        <dbReference type="ARBA" id="ARBA00023125"/>
    </source>
</evidence>
<keyword evidence="1" id="KW-0805">Transcription regulation</keyword>
<protein>
    <submittedName>
        <fullName evidence="5">AraC family transcriptional regulator</fullName>
    </submittedName>
</protein>
<gene>
    <name evidence="5" type="ORF">NGM99_05885</name>
</gene>
<dbReference type="PANTHER" id="PTHR43436:SF1">
    <property type="entry name" value="TRANSCRIPTIONAL REGULATORY PROTEIN"/>
    <property type="match status" value="1"/>
</dbReference>
<dbReference type="SUPFAM" id="SSF46689">
    <property type="entry name" value="Homeodomain-like"/>
    <property type="match status" value="2"/>
</dbReference>
<dbReference type="PROSITE" id="PS01124">
    <property type="entry name" value="HTH_ARAC_FAMILY_2"/>
    <property type="match status" value="1"/>
</dbReference>
<dbReference type="PROSITE" id="PS00041">
    <property type="entry name" value="HTH_ARAC_FAMILY_1"/>
    <property type="match status" value="1"/>
</dbReference>
<evidence type="ECO:0000313" key="5">
    <source>
        <dbReference type="EMBL" id="MCO6049318.1"/>
    </source>
</evidence>
<evidence type="ECO:0000256" key="3">
    <source>
        <dbReference type="ARBA" id="ARBA00023163"/>
    </source>
</evidence>
<evidence type="ECO:0000256" key="1">
    <source>
        <dbReference type="ARBA" id="ARBA00023015"/>
    </source>
</evidence>
<dbReference type="SMART" id="SM00342">
    <property type="entry name" value="HTH_ARAC"/>
    <property type="match status" value="1"/>
</dbReference>
<name>A0ABT1C3U3_9HYPH</name>
<dbReference type="RefSeq" id="WP_252817035.1">
    <property type="nucleotide sequence ID" value="NZ_JAMXQS010000003.1"/>
</dbReference>
<dbReference type="InterPro" id="IPR009057">
    <property type="entry name" value="Homeodomain-like_sf"/>
</dbReference>
<accession>A0ABT1C3U3</accession>
<sequence>MGDAFKVLRDYALSRATGVLTRTPVPRLDILRVAAPTKLFPEVYQPLVSLILHGEKRLVIGDQVVCYGAGDAFVSAVDLPVAGEVVAASPAAPYLALRLVFDCSIVADLVSSLDAAPLPDIPAFGAAPVDDRLIDAWLRFLRLSEEPEEVNVLAPLLEREILFRLLRGRHGSVLRQAADLNGRISRIGKAVSVIRANYAEPFRVEDLARQAGMSVSAFHRSFKAVTGLSPLRYQKHLRLYAARRMLFVGSGAVAMVAFSVGYESASQFTREYTRLFGIPPTRDVRKLHARTAPNLAKAA</sequence>
<comment type="caution">
    <text evidence="5">The sequence shown here is derived from an EMBL/GenBank/DDBJ whole genome shotgun (WGS) entry which is preliminary data.</text>
</comment>
<dbReference type="PANTHER" id="PTHR43436">
    <property type="entry name" value="ARAC-FAMILY TRANSCRIPTIONAL REGULATOR"/>
    <property type="match status" value="1"/>
</dbReference>
<proteinExistence type="predicted"/>
<feature type="domain" description="HTH araC/xylS-type" evidence="4">
    <location>
        <begin position="188"/>
        <end position="286"/>
    </location>
</feature>
<evidence type="ECO:0000259" key="4">
    <source>
        <dbReference type="PROSITE" id="PS01124"/>
    </source>
</evidence>
<dbReference type="Proteomes" id="UP001205906">
    <property type="component" value="Unassembled WGS sequence"/>
</dbReference>
<keyword evidence="6" id="KW-1185">Reference proteome</keyword>
<evidence type="ECO:0000313" key="6">
    <source>
        <dbReference type="Proteomes" id="UP001205906"/>
    </source>
</evidence>
<dbReference type="InterPro" id="IPR018062">
    <property type="entry name" value="HTH_AraC-typ_CS"/>
</dbReference>
<reference evidence="5 6" key="1">
    <citation type="submission" date="2022-06" db="EMBL/GenBank/DDBJ databases">
        <title>Mesorhizobium sp. strain RP14 Genome sequencing and assembly.</title>
        <authorList>
            <person name="Kim I."/>
        </authorList>
    </citation>
    <scope>NUCLEOTIDE SEQUENCE [LARGE SCALE GENOMIC DNA]</scope>
    <source>
        <strain evidence="6">RP14(2022)</strain>
    </source>
</reference>
<keyword evidence="3" id="KW-0804">Transcription</keyword>